<sequence length="156" mass="17703">MDDKFGIFRPDILLQIAPVAALSLETSRRMYDSDRTGHMFVQKLIDRHPGQFHQIMRIDKRSFLLLSDYLETKGLVKQTWKGITVKEQITIFLFIVGQPASVSLMEETFQHSGESIGRYFNSPLDALAAVNKELITDPPDVCLENSFTKIPGSTEL</sequence>
<reference evidence="2 3" key="1">
    <citation type="journal article" date="2013" name="PLoS Genet.">
        <title>The genome and development-dependent transcriptomes of Pyronema confluens: a window into fungal evolution.</title>
        <authorList>
            <person name="Traeger S."/>
            <person name="Altegoer F."/>
            <person name="Freitag M."/>
            <person name="Gabaldon T."/>
            <person name="Kempken F."/>
            <person name="Kumar A."/>
            <person name="Marcet-Houben M."/>
            <person name="Poggeler S."/>
            <person name="Stajich J.E."/>
            <person name="Nowrousian M."/>
        </authorList>
    </citation>
    <scope>NUCLEOTIDE SEQUENCE [LARGE SCALE GENOMIC DNA]</scope>
    <source>
        <strain evidence="3">CBS 100304</strain>
        <tissue evidence="2">Vegetative mycelium</tissue>
    </source>
</reference>
<dbReference type="Proteomes" id="UP000018144">
    <property type="component" value="Unassembled WGS sequence"/>
</dbReference>
<keyword evidence="3" id="KW-1185">Reference proteome</keyword>
<dbReference type="EMBL" id="HF935466">
    <property type="protein sequence ID" value="CCX30722.1"/>
    <property type="molecule type" value="Genomic_DNA"/>
</dbReference>
<evidence type="ECO:0000259" key="1">
    <source>
        <dbReference type="Pfam" id="PF26138"/>
    </source>
</evidence>
<dbReference type="InterPro" id="IPR058353">
    <property type="entry name" value="DUF8040"/>
</dbReference>
<dbReference type="Pfam" id="PF26138">
    <property type="entry name" value="DUF8040"/>
    <property type="match status" value="1"/>
</dbReference>
<evidence type="ECO:0000313" key="3">
    <source>
        <dbReference type="Proteomes" id="UP000018144"/>
    </source>
</evidence>
<dbReference type="OrthoDB" id="2430314at2759"/>
<proteinExistence type="predicted"/>
<protein>
    <submittedName>
        <fullName evidence="2">Similar to PREDICTED: uncharacterized protein LOC100803756 [Glycine max] acc. no. XP_003518029</fullName>
    </submittedName>
</protein>
<feature type="domain" description="DUF8040" evidence="1">
    <location>
        <begin position="33"/>
        <end position="128"/>
    </location>
</feature>
<accession>U4LGR6</accession>
<dbReference type="AlphaFoldDB" id="U4LGR6"/>
<dbReference type="STRING" id="1076935.U4LGR6"/>
<gene>
    <name evidence="2" type="ORF">PCON_09089</name>
</gene>
<dbReference type="eggNOG" id="KOG4585">
    <property type="taxonomic scope" value="Eukaryota"/>
</dbReference>
<name>U4LGR6_PYROM</name>
<organism evidence="2 3">
    <name type="scientific">Pyronema omphalodes (strain CBS 100304)</name>
    <name type="common">Pyronema confluens</name>
    <dbReference type="NCBI Taxonomy" id="1076935"/>
    <lineage>
        <taxon>Eukaryota</taxon>
        <taxon>Fungi</taxon>
        <taxon>Dikarya</taxon>
        <taxon>Ascomycota</taxon>
        <taxon>Pezizomycotina</taxon>
        <taxon>Pezizomycetes</taxon>
        <taxon>Pezizales</taxon>
        <taxon>Pyronemataceae</taxon>
        <taxon>Pyronema</taxon>
    </lineage>
</organism>
<evidence type="ECO:0000313" key="2">
    <source>
        <dbReference type="EMBL" id="CCX30722.1"/>
    </source>
</evidence>